<dbReference type="Gene3D" id="2.70.70.10">
    <property type="entry name" value="Glucose Permease (Domain IIA)"/>
    <property type="match status" value="1"/>
</dbReference>
<gene>
    <name evidence="5" type="ORF">IAD26_07605</name>
</gene>
<evidence type="ECO:0000313" key="6">
    <source>
        <dbReference type="Proteomes" id="UP000886748"/>
    </source>
</evidence>
<dbReference type="InterPro" id="IPR016047">
    <property type="entry name" value="M23ase_b-sheet_dom"/>
</dbReference>
<dbReference type="AlphaFoldDB" id="A0A9D1SSB4"/>
<reference evidence="5" key="1">
    <citation type="submission" date="2020-10" db="EMBL/GenBank/DDBJ databases">
        <authorList>
            <person name="Gilroy R."/>
        </authorList>
    </citation>
    <scope>NUCLEOTIDE SEQUENCE</scope>
    <source>
        <strain evidence="5">CHK154-7741</strain>
    </source>
</reference>
<dbReference type="InterPro" id="IPR050570">
    <property type="entry name" value="Cell_wall_metabolism_enzyme"/>
</dbReference>
<dbReference type="Pfam" id="PF01551">
    <property type="entry name" value="Peptidase_M23"/>
    <property type="match status" value="1"/>
</dbReference>
<dbReference type="CDD" id="cd12797">
    <property type="entry name" value="M23_peptidase"/>
    <property type="match status" value="1"/>
</dbReference>
<feature type="coiled-coil region" evidence="2">
    <location>
        <begin position="61"/>
        <end position="102"/>
    </location>
</feature>
<evidence type="ECO:0000313" key="5">
    <source>
        <dbReference type="EMBL" id="HIU92981.1"/>
    </source>
</evidence>
<evidence type="ECO:0000256" key="3">
    <source>
        <dbReference type="SAM" id="SignalP"/>
    </source>
</evidence>
<feature type="signal peptide" evidence="3">
    <location>
        <begin position="1"/>
        <end position="19"/>
    </location>
</feature>
<evidence type="ECO:0000259" key="4">
    <source>
        <dbReference type="Pfam" id="PF01551"/>
    </source>
</evidence>
<reference evidence="5" key="2">
    <citation type="journal article" date="2021" name="PeerJ">
        <title>Extensive microbial diversity within the chicken gut microbiome revealed by metagenomics and culture.</title>
        <authorList>
            <person name="Gilroy R."/>
            <person name="Ravi A."/>
            <person name="Getino M."/>
            <person name="Pursley I."/>
            <person name="Horton D.L."/>
            <person name="Alikhan N.F."/>
            <person name="Baker D."/>
            <person name="Gharbi K."/>
            <person name="Hall N."/>
            <person name="Watson M."/>
            <person name="Adriaenssens E.M."/>
            <person name="Foster-Nyarko E."/>
            <person name="Jarju S."/>
            <person name="Secka A."/>
            <person name="Antonio M."/>
            <person name="Oren A."/>
            <person name="Chaudhuri R.R."/>
            <person name="La Ragione R."/>
            <person name="Hildebrand F."/>
            <person name="Pallen M.J."/>
        </authorList>
    </citation>
    <scope>NUCLEOTIDE SEQUENCE</scope>
    <source>
        <strain evidence="5">CHK154-7741</strain>
    </source>
</reference>
<evidence type="ECO:0000256" key="1">
    <source>
        <dbReference type="ARBA" id="ARBA00022729"/>
    </source>
</evidence>
<keyword evidence="1 3" id="KW-0732">Signal</keyword>
<name>A0A9D1SSB4_9CLOT</name>
<organism evidence="5 6">
    <name type="scientific">Candidatus Limenecus avicola</name>
    <dbReference type="NCBI Taxonomy" id="2840847"/>
    <lineage>
        <taxon>Bacteria</taxon>
        <taxon>Bacillati</taxon>
        <taxon>Bacillota</taxon>
        <taxon>Clostridia</taxon>
        <taxon>Eubacteriales</taxon>
        <taxon>Clostridiaceae</taxon>
        <taxon>Clostridiaceae incertae sedis</taxon>
        <taxon>Candidatus Limenecus</taxon>
    </lineage>
</organism>
<evidence type="ECO:0000256" key="2">
    <source>
        <dbReference type="SAM" id="Coils"/>
    </source>
</evidence>
<proteinExistence type="predicted"/>
<keyword evidence="2" id="KW-0175">Coiled coil</keyword>
<accession>A0A9D1SSB4</accession>
<sequence>MPHKILKAILIFIFIFSFAQNAFCAQNHIEKKRKETHAKVVRLKRLETIETNKLYKNQQRLENATKTLNSSKKQYANAETQLQEAERNLNETLSDYSAVEFQSKNRIRQIFKKQRRGMFQLLLATTDINTFLDRIYFQNIITKNDKKKMAFLKEKTRRIAILRNQIEQQKTIIAYSIKNINAQQQYIQGAISKNESSIQRYRTDRAYYEKAERELARQSEALGKMISKNTQGTTVKVVSGFMKPIAGPITSPFGYRMHPIFKRQIYHSGIDIGGINGGKIRASNSGKVLYAGWYGGYGKVVIIDHGVINGQPITTLYAHMSGYVVSPGQNVLKGQVVGYEGSTGYSTGPHCHFEVRVNGKPQNPLNYI</sequence>
<feature type="chain" id="PRO_5039505698" evidence="3">
    <location>
        <begin position="20"/>
        <end position="368"/>
    </location>
</feature>
<protein>
    <submittedName>
        <fullName evidence="5">Peptidoglycan DD-metalloendopeptidase family protein</fullName>
    </submittedName>
</protein>
<dbReference type="Gene3D" id="6.10.250.3150">
    <property type="match status" value="1"/>
</dbReference>
<dbReference type="EMBL" id="DVOD01000055">
    <property type="protein sequence ID" value="HIU92981.1"/>
    <property type="molecule type" value="Genomic_DNA"/>
</dbReference>
<dbReference type="Proteomes" id="UP000886748">
    <property type="component" value="Unassembled WGS sequence"/>
</dbReference>
<feature type="domain" description="M23ase beta-sheet core" evidence="4">
    <location>
        <begin position="266"/>
        <end position="364"/>
    </location>
</feature>
<dbReference type="PANTHER" id="PTHR21666:SF289">
    <property type="entry name" value="L-ALA--D-GLU ENDOPEPTIDASE"/>
    <property type="match status" value="1"/>
</dbReference>
<dbReference type="InterPro" id="IPR011055">
    <property type="entry name" value="Dup_hybrid_motif"/>
</dbReference>
<dbReference type="SUPFAM" id="SSF51261">
    <property type="entry name" value="Duplicated hybrid motif"/>
    <property type="match status" value="1"/>
</dbReference>
<dbReference type="PANTHER" id="PTHR21666">
    <property type="entry name" value="PEPTIDASE-RELATED"/>
    <property type="match status" value="1"/>
</dbReference>
<comment type="caution">
    <text evidence="5">The sequence shown here is derived from an EMBL/GenBank/DDBJ whole genome shotgun (WGS) entry which is preliminary data.</text>
</comment>
<dbReference type="GO" id="GO:0004222">
    <property type="term" value="F:metalloendopeptidase activity"/>
    <property type="evidence" value="ECO:0007669"/>
    <property type="project" value="TreeGrafter"/>
</dbReference>